<dbReference type="Gramene" id="TKW26685">
    <property type="protein sequence ID" value="TKW26685"/>
    <property type="gene ID" value="SEVIR_3G206501v2"/>
</dbReference>
<keyword evidence="3" id="KW-1185">Reference proteome</keyword>
<dbReference type="Proteomes" id="UP000298652">
    <property type="component" value="Chromosome 3"/>
</dbReference>
<evidence type="ECO:0000256" key="1">
    <source>
        <dbReference type="SAM" id="MobiDB-lite"/>
    </source>
</evidence>
<evidence type="ECO:0000313" key="2">
    <source>
        <dbReference type="EMBL" id="TKW26685.1"/>
    </source>
</evidence>
<accession>A0A4U6VDP2</accession>
<proteinExistence type="predicted"/>
<evidence type="ECO:0000313" key="3">
    <source>
        <dbReference type="Proteomes" id="UP000298652"/>
    </source>
</evidence>
<dbReference type="PANTHER" id="PTHR48170:SF1">
    <property type="entry name" value="ZINC FINGER GRF-TYPE DOMAIN-CONTAINING PROTEIN"/>
    <property type="match status" value="1"/>
</dbReference>
<evidence type="ECO:0008006" key="4">
    <source>
        <dbReference type="Google" id="ProtNLM"/>
    </source>
</evidence>
<dbReference type="AlphaFoldDB" id="A0A4U6VDP2"/>
<name>A0A4U6VDP2_SETVI</name>
<feature type="region of interest" description="Disordered" evidence="1">
    <location>
        <begin position="163"/>
        <end position="202"/>
    </location>
</feature>
<reference evidence="2" key="1">
    <citation type="submission" date="2019-03" db="EMBL/GenBank/DDBJ databases">
        <title>WGS assembly of Setaria viridis.</title>
        <authorList>
            <person name="Huang P."/>
            <person name="Jenkins J."/>
            <person name="Grimwood J."/>
            <person name="Barry K."/>
            <person name="Healey A."/>
            <person name="Mamidi S."/>
            <person name="Sreedasyam A."/>
            <person name="Shu S."/>
            <person name="Feldman M."/>
            <person name="Wu J."/>
            <person name="Yu Y."/>
            <person name="Chen C."/>
            <person name="Johnson J."/>
            <person name="Rokhsar D."/>
            <person name="Baxter I."/>
            <person name="Schmutz J."/>
            <person name="Brutnell T."/>
            <person name="Kellogg E."/>
        </authorList>
    </citation>
    <scope>NUCLEOTIDE SEQUENCE [LARGE SCALE GENOMIC DNA]</scope>
</reference>
<sequence>MARYHPPPSCLSFPPLLSPPSRFFISPLRHTSQIGLWDLGNFDLLRGSSRARMSRCGKVRKPSYGWMTGNDFDSLPLPSGVPVSMCFCGNPCKVAKSDAEDMYRQRYWMCSNFAFESTLRQRRINKMTPPLLCDFEQWIDTEIKLEDKEEMQEMLCWEAEKKETMEKRRREEAAEKEHKEEEERRCVAANREEREKKLERAR</sequence>
<dbReference type="PANTHER" id="PTHR48170">
    <property type="entry name" value="ZINC FINGER GRF-TYPE DOMAIN-CONTAINING PROTEIN"/>
    <property type="match status" value="1"/>
</dbReference>
<dbReference type="EMBL" id="CM016554">
    <property type="protein sequence ID" value="TKW26685.1"/>
    <property type="molecule type" value="Genomic_DNA"/>
</dbReference>
<protein>
    <recommendedName>
        <fullName evidence="4">Zinc finger GRF-type domain-containing protein</fullName>
    </recommendedName>
</protein>
<organism evidence="2 3">
    <name type="scientific">Setaria viridis</name>
    <name type="common">Green bristlegrass</name>
    <name type="synonym">Setaria italica subsp. viridis</name>
    <dbReference type="NCBI Taxonomy" id="4556"/>
    <lineage>
        <taxon>Eukaryota</taxon>
        <taxon>Viridiplantae</taxon>
        <taxon>Streptophyta</taxon>
        <taxon>Embryophyta</taxon>
        <taxon>Tracheophyta</taxon>
        <taxon>Spermatophyta</taxon>
        <taxon>Magnoliopsida</taxon>
        <taxon>Liliopsida</taxon>
        <taxon>Poales</taxon>
        <taxon>Poaceae</taxon>
        <taxon>PACMAD clade</taxon>
        <taxon>Panicoideae</taxon>
        <taxon>Panicodae</taxon>
        <taxon>Paniceae</taxon>
        <taxon>Cenchrinae</taxon>
        <taxon>Setaria</taxon>
    </lineage>
</organism>
<gene>
    <name evidence="2" type="ORF">SEVIR_3G206501v2</name>
</gene>